<dbReference type="PANTHER" id="PTHR43649">
    <property type="entry name" value="ARABINOSE-BINDING PROTEIN-RELATED"/>
    <property type="match status" value="1"/>
</dbReference>
<sequence>MKKRIVCSMVLTMALVFGTSCSPKETEDVQETGAASTAESITILNTKSEVAPQMQVLADEYKNQTGITVNVLGVDAGVDAQATLKGYYLSNQMPDIIACESAGFGNWEGLLVDMSDQDWAGRTDAAYIDETYGTIGFPYTTEAIGLAYNADILAKAGVDPGSITGPDSMRQAFETIDSKKNELGLKAVIAYCTEPENLGWSCGNHIFGAYLDSGLSRTDTTYLDILNDGGKFDDDRFSDFARMIALFNEYSDPDILVDGTYDEQVTGFASGEYAFITQGSWIGASLTGDLSDYYSKAGNFEIGMIPYCYQEGMDTILTSAPSWWAVSKEGQVEASLAFLQWCSEDSAQKIFVEQAGFVSPFKDCKYVASDPFAPVISEYISSGKTSSWHWMEMPEGLGQKGFAFAFCDFAKGELDEDGFLQEIKKIASDWYAKL</sequence>
<dbReference type="InterPro" id="IPR006059">
    <property type="entry name" value="SBP"/>
</dbReference>
<dbReference type="SUPFAM" id="SSF53850">
    <property type="entry name" value="Periplasmic binding protein-like II"/>
    <property type="match status" value="1"/>
</dbReference>
<evidence type="ECO:0000313" key="3">
    <source>
        <dbReference type="Proteomes" id="UP000245488"/>
    </source>
</evidence>
<name>A0A317G6Y4_BUTFI</name>
<dbReference type="Gene3D" id="3.40.190.10">
    <property type="entry name" value="Periplasmic binding protein-like II"/>
    <property type="match status" value="2"/>
</dbReference>
<dbReference type="InterPro" id="IPR050490">
    <property type="entry name" value="Bact_solute-bd_prot1"/>
</dbReference>
<keyword evidence="1" id="KW-0732">Signal</keyword>
<dbReference type="RefSeq" id="WP_110073530.1">
    <property type="nucleotide sequence ID" value="NZ_CM009896.1"/>
</dbReference>
<dbReference type="EMBL" id="NXNG01000001">
    <property type="protein sequence ID" value="PWT28330.1"/>
    <property type="molecule type" value="Genomic_DNA"/>
</dbReference>
<accession>A0A317G6Y4</accession>
<organism evidence="2 3">
    <name type="scientific">Butyrivibrio fibrisolvens</name>
    <dbReference type="NCBI Taxonomy" id="831"/>
    <lineage>
        <taxon>Bacteria</taxon>
        <taxon>Bacillati</taxon>
        <taxon>Bacillota</taxon>
        <taxon>Clostridia</taxon>
        <taxon>Lachnospirales</taxon>
        <taxon>Lachnospiraceae</taxon>
        <taxon>Butyrivibrio</taxon>
    </lineage>
</organism>
<dbReference type="AlphaFoldDB" id="A0A317G6Y4"/>
<proteinExistence type="predicted"/>
<dbReference type="Proteomes" id="UP000245488">
    <property type="component" value="Chromosome"/>
</dbReference>
<dbReference type="PROSITE" id="PS51257">
    <property type="entry name" value="PROKAR_LIPOPROTEIN"/>
    <property type="match status" value="1"/>
</dbReference>
<reference evidence="2 3" key="1">
    <citation type="submission" date="2017-09" db="EMBL/GenBank/DDBJ databases">
        <title>High-quality draft genome sequence of Butyrivibrio fibrisolvens INBov1, isolated from cow rumen.</title>
        <authorList>
            <person name="Rodriguez Hernaez J."/>
            <person name="Rivarola M."/>
            <person name="Paniego N."/>
            <person name="Cravero S."/>
            <person name="Ceron Cucchi M."/>
            <person name="Martinez M.C."/>
        </authorList>
    </citation>
    <scope>NUCLEOTIDE SEQUENCE [LARGE SCALE GENOMIC DNA]</scope>
    <source>
        <strain evidence="2 3">INBov1</strain>
    </source>
</reference>
<dbReference type="Pfam" id="PF13416">
    <property type="entry name" value="SBP_bac_8"/>
    <property type="match status" value="1"/>
</dbReference>
<keyword evidence="3" id="KW-1185">Reference proteome</keyword>
<dbReference type="PANTHER" id="PTHR43649:SF12">
    <property type="entry name" value="DIACETYLCHITOBIOSE BINDING PROTEIN DASA"/>
    <property type="match status" value="1"/>
</dbReference>
<evidence type="ECO:0000313" key="2">
    <source>
        <dbReference type="EMBL" id="PWT28330.1"/>
    </source>
</evidence>
<gene>
    <name evidence="2" type="ORF">CPT75_14965</name>
</gene>
<feature type="chain" id="PRO_5039201648" evidence="1">
    <location>
        <begin position="23"/>
        <end position="434"/>
    </location>
</feature>
<comment type="caution">
    <text evidence="2">The sequence shown here is derived from an EMBL/GenBank/DDBJ whole genome shotgun (WGS) entry which is preliminary data.</text>
</comment>
<feature type="signal peptide" evidence="1">
    <location>
        <begin position="1"/>
        <end position="22"/>
    </location>
</feature>
<evidence type="ECO:0000256" key="1">
    <source>
        <dbReference type="SAM" id="SignalP"/>
    </source>
</evidence>
<protein>
    <submittedName>
        <fullName evidence="2">ABC transporter substrate-binding protein</fullName>
    </submittedName>
</protein>